<dbReference type="InterPro" id="IPR033138">
    <property type="entry name" value="Cu_oxidase_CS"/>
</dbReference>
<dbReference type="Pfam" id="PF07731">
    <property type="entry name" value="Cu-oxidase_2"/>
    <property type="match status" value="1"/>
</dbReference>
<proteinExistence type="predicted"/>
<gene>
    <name evidence="9" type="ORF">FNH09_07385</name>
</gene>
<keyword evidence="1" id="KW-0479">Metal-binding</keyword>
<evidence type="ECO:0000259" key="8">
    <source>
        <dbReference type="Pfam" id="PF07732"/>
    </source>
</evidence>
<dbReference type="EMBL" id="VJZD01000020">
    <property type="protein sequence ID" value="MPY31145.1"/>
    <property type="molecule type" value="Genomic_DNA"/>
</dbReference>
<dbReference type="InterPro" id="IPR006311">
    <property type="entry name" value="TAT_signal"/>
</dbReference>
<dbReference type="InterPro" id="IPR002355">
    <property type="entry name" value="Cu_oxidase_Cu_BS"/>
</dbReference>
<dbReference type="CDD" id="cd13870">
    <property type="entry name" value="CuRO_2_CopA_like_1"/>
    <property type="match status" value="1"/>
</dbReference>
<dbReference type="RefSeq" id="WP_152885954.1">
    <property type="nucleotide sequence ID" value="NZ_VJZD01000020.1"/>
</dbReference>
<feature type="compositionally biased region" description="Low complexity" evidence="4">
    <location>
        <begin position="223"/>
        <end position="233"/>
    </location>
</feature>
<keyword evidence="10" id="KW-1185">Reference proteome</keyword>
<dbReference type="Gene3D" id="2.60.40.420">
    <property type="entry name" value="Cupredoxins - blue copper proteins"/>
    <property type="match status" value="2"/>
</dbReference>
<name>A0A5N8VB07_9ACTN</name>
<accession>A0A5N8VB07</accession>
<keyword evidence="5" id="KW-0732">Signal</keyword>
<keyword evidence="2" id="KW-0560">Oxidoreductase</keyword>
<feature type="chain" id="PRO_5025023255" evidence="5">
    <location>
        <begin position="24"/>
        <end position="538"/>
    </location>
</feature>
<dbReference type="InterPro" id="IPR011706">
    <property type="entry name" value="Cu-oxidase_C"/>
</dbReference>
<evidence type="ECO:0000256" key="4">
    <source>
        <dbReference type="SAM" id="MobiDB-lite"/>
    </source>
</evidence>
<dbReference type="InterPro" id="IPR034279">
    <property type="entry name" value="CuRO_3_CopA"/>
</dbReference>
<evidence type="ECO:0000256" key="1">
    <source>
        <dbReference type="ARBA" id="ARBA00022723"/>
    </source>
</evidence>
<dbReference type="AlphaFoldDB" id="A0A5N8VB07"/>
<protein>
    <submittedName>
        <fullName evidence="9">Multicopper oxidase family protein</fullName>
    </submittedName>
</protein>
<dbReference type="GO" id="GO:0005507">
    <property type="term" value="F:copper ion binding"/>
    <property type="evidence" value="ECO:0007669"/>
    <property type="project" value="InterPro"/>
</dbReference>
<dbReference type="InterPro" id="IPR045087">
    <property type="entry name" value="Cu-oxidase_fam"/>
</dbReference>
<dbReference type="PANTHER" id="PTHR11709">
    <property type="entry name" value="MULTI-COPPER OXIDASE"/>
    <property type="match status" value="1"/>
</dbReference>
<feature type="domain" description="Plastocyanin-like" evidence="6">
    <location>
        <begin position="283"/>
        <end position="380"/>
    </location>
</feature>
<dbReference type="InterPro" id="IPR001117">
    <property type="entry name" value="Cu-oxidase_2nd"/>
</dbReference>
<feature type="region of interest" description="Disordered" evidence="4">
    <location>
        <begin position="223"/>
        <end position="254"/>
    </location>
</feature>
<reference evidence="9 10" key="1">
    <citation type="submission" date="2019-07" db="EMBL/GenBank/DDBJ databases">
        <title>New species of Amycolatopsis and Streptomyces.</title>
        <authorList>
            <person name="Duangmal K."/>
            <person name="Teo W.F.A."/>
            <person name="Lipun K."/>
        </authorList>
    </citation>
    <scope>NUCLEOTIDE SEQUENCE [LARGE SCALE GENOMIC DNA]</scope>
    <source>
        <strain evidence="9 10">NBRC 109810</strain>
    </source>
</reference>
<dbReference type="InterPro" id="IPR011707">
    <property type="entry name" value="Cu-oxidase-like_N"/>
</dbReference>
<evidence type="ECO:0000256" key="3">
    <source>
        <dbReference type="ARBA" id="ARBA00023008"/>
    </source>
</evidence>
<dbReference type="PROSITE" id="PS00079">
    <property type="entry name" value="MULTICOPPER_OXIDASE1"/>
    <property type="match status" value="1"/>
</dbReference>
<dbReference type="PROSITE" id="PS51257">
    <property type="entry name" value="PROKAR_LIPOPROTEIN"/>
    <property type="match status" value="1"/>
</dbReference>
<dbReference type="CDD" id="cd13896">
    <property type="entry name" value="CuRO_3_CopA"/>
    <property type="match status" value="1"/>
</dbReference>
<dbReference type="OrthoDB" id="345021at2"/>
<organism evidence="9 10">
    <name type="scientific">Streptomyces adustus</name>
    <dbReference type="NCBI Taxonomy" id="1609272"/>
    <lineage>
        <taxon>Bacteria</taxon>
        <taxon>Bacillati</taxon>
        <taxon>Actinomycetota</taxon>
        <taxon>Actinomycetes</taxon>
        <taxon>Kitasatosporales</taxon>
        <taxon>Streptomycetaceae</taxon>
        <taxon>Streptomyces</taxon>
    </lineage>
</organism>
<feature type="domain" description="Plastocyanin-like" evidence="7">
    <location>
        <begin position="425"/>
        <end position="536"/>
    </location>
</feature>
<keyword evidence="3" id="KW-0186">Copper</keyword>
<dbReference type="CDD" id="cd13861">
    <property type="entry name" value="CuRO_1_CumA_like"/>
    <property type="match status" value="1"/>
</dbReference>
<evidence type="ECO:0000256" key="2">
    <source>
        <dbReference type="ARBA" id="ARBA00023002"/>
    </source>
</evidence>
<dbReference type="Proteomes" id="UP000325849">
    <property type="component" value="Unassembled WGS sequence"/>
</dbReference>
<sequence length="538" mass="57218">MDSINRRSVLLAGLGVAGAGALAACSSGGAAGGNALVSPTASAVRAADIKRKATGRRKNITLTAAPAMIDLGGGVMPKTWAFEGRTPGREVRLSAGDTLVAELSNQLPDRTTTAIHWHGIALRNDMDGVPPAVQSAVRAGSTFTYSFIAPDPGTYFFHPHVGVQLDRGLYAPLIVEDPREPLSYDDEWAVLLDDWLDGVTGTPDEAFTELKRGMADMGDMSGMDMGSDPSTSSSDHDMGDMGGMDMGSSASASSSGGMSKRFMLNGATSTLLGGDAGDVKYPHHLINGRVAADPDVYTGKPGKKVRLRIINAGADTAYRVALGGHKLTITHTDGFPVQHQEVDALLVGMGERYDVLVTLDDGVFPLVALAEGKNANGLALVRTGSGNKPSATVRPKELNGMIMTASQLRAADGVRLKSAKTDVTHQIKLTGNMMKYDWSINGRAFDMAKPEANPIVIEEGQRVRLDFVNTTEMWHPMHLHGHTYQLGNSGPRKDTVIVLPKRTVSVFLDADNPGQWMLHCHNAYHGETGMMANVAYKA</sequence>
<comment type="caution">
    <text evidence="9">The sequence shown here is derived from an EMBL/GenBank/DDBJ whole genome shotgun (WGS) entry which is preliminary data.</text>
</comment>
<evidence type="ECO:0000256" key="5">
    <source>
        <dbReference type="SAM" id="SignalP"/>
    </source>
</evidence>
<dbReference type="PROSITE" id="PS51318">
    <property type="entry name" value="TAT"/>
    <property type="match status" value="1"/>
</dbReference>
<evidence type="ECO:0000259" key="6">
    <source>
        <dbReference type="Pfam" id="PF00394"/>
    </source>
</evidence>
<dbReference type="PANTHER" id="PTHR11709:SF394">
    <property type="entry name" value="FI03373P-RELATED"/>
    <property type="match status" value="1"/>
</dbReference>
<dbReference type="SUPFAM" id="SSF49503">
    <property type="entry name" value="Cupredoxins"/>
    <property type="match status" value="3"/>
</dbReference>
<dbReference type="Pfam" id="PF00394">
    <property type="entry name" value="Cu-oxidase"/>
    <property type="match status" value="1"/>
</dbReference>
<evidence type="ECO:0000259" key="7">
    <source>
        <dbReference type="Pfam" id="PF07731"/>
    </source>
</evidence>
<feature type="signal peptide" evidence="5">
    <location>
        <begin position="1"/>
        <end position="23"/>
    </location>
</feature>
<evidence type="ECO:0000313" key="10">
    <source>
        <dbReference type="Proteomes" id="UP000325849"/>
    </source>
</evidence>
<dbReference type="Pfam" id="PF07732">
    <property type="entry name" value="Cu-oxidase_3"/>
    <property type="match status" value="1"/>
</dbReference>
<dbReference type="InterPro" id="IPR008972">
    <property type="entry name" value="Cupredoxin"/>
</dbReference>
<dbReference type="PROSITE" id="PS00080">
    <property type="entry name" value="MULTICOPPER_OXIDASE2"/>
    <property type="match status" value="1"/>
</dbReference>
<dbReference type="GO" id="GO:0016491">
    <property type="term" value="F:oxidoreductase activity"/>
    <property type="evidence" value="ECO:0007669"/>
    <property type="project" value="UniProtKB-KW"/>
</dbReference>
<evidence type="ECO:0000313" key="9">
    <source>
        <dbReference type="EMBL" id="MPY31145.1"/>
    </source>
</evidence>
<feature type="domain" description="Plastocyanin-like" evidence="8">
    <location>
        <begin position="73"/>
        <end position="179"/>
    </location>
</feature>